<evidence type="ECO:0000256" key="2">
    <source>
        <dbReference type="SAM" id="Phobius"/>
    </source>
</evidence>
<feature type="transmembrane region" description="Helical" evidence="2">
    <location>
        <begin position="104"/>
        <end position="128"/>
    </location>
</feature>
<name>A0A8K0S780_9HYPO</name>
<organism evidence="3 4">
    <name type="scientific">Fusarium tricinctum</name>
    <dbReference type="NCBI Taxonomy" id="61284"/>
    <lineage>
        <taxon>Eukaryota</taxon>
        <taxon>Fungi</taxon>
        <taxon>Dikarya</taxon>
        <taxon>Ascomycota</taxon>
        <taxon>Pezizomycotina</taxon>
        <taxon>Sordariomycetes</taxon>
        <taxon>Hypocreomycetidae</taxon>
        <taxon>Hypocreales</taxon>
        <taxon>Nectriaceae</taxon>
        <taxon>Fusarium</taxon>
        <taxon>Fusarium tricinctum species complex</taxon>
    </lineage>
</organism>
<sequence length="209" mass="22494">MLFRFRLAKMHGRLRDSRHSGDHGFNCANEEMNVDIYESTNLSTSQSDKESSSTVFTTAISPIDSSGSVEGSLSFQKAPTTTESASADQTSSSDNDPKDSSPPIGPIVGGAIGGLVLLALLGVGLWFLRRKKHMPSHRLQPSFNGKLPSSASNVTPLRLYKLFIQRPSIRSSAHVLGTKGWISELQRLALCGESSSFGAPINTRSSETP</sequence>
<keyword evidence="2" id="KW-0812">Transmembrane</keyword>
<keyword evidence="2" id="KW-0472">Membrane</keyword>
<feature type="region of interest" description="Disordered" evidence="1">
    <location>
        <begin position="65"/>
        <end position="105"/>
    </location>
</feature>
<dbReference type="AlphaFoldDB" id="A0A8K0S780"/>
<dbReference type="Proteomes" id="UP000813427">
    <property type="component" value="Unassembled WGS sequence"/>
</dbReference>
<gene>
    <name evidence="3" type="ORF">BKA59DRAFT_29084</name>
</gene>
<protein>
    <recommendedName>
        <fullName evidence="5">Mid2 domain-containing protein</fullName>
    </recommendedName>
</protein>
<proteinExistence type="predicted"/>
<keyword evidence="2" id="KW-1133">Transmembrane helix</keyword>
<evidence type="ECO:0000313" key="4">
    <source>
        <dbReference type="Proteomes" id="UP000813427"/>
    </source>
</evidence>
<comment type="caution">
    <text evidence="3">The sequence shown here is derived from an EMBL/GenBank/DDBJ whole genome shotgun (WGS) entry which is preliminary data.</text>
</comment>
<dbReference type="EMBL" id="JAGPXF010000001">
    <property type="protein sequence ID" value="KAH7262428.1"/>
    <property type="molecule type" value="Genomic_DNA"/>
</dbReference>
<accession>A0A8K0S780</accession>
<evidence type="ECO:0008006" key="5">
    <source>
        <dbReference type="Google" id="ProtNLM"/>
    </source>
</evidence>
<reference evidence="3" key="1">
    <citation type="journal article" date="2021" name="Nat. Commun.">
        <title>Genetic determinants of endophytism in the Arabidopsis root mycobiome.</title>
        <authorList>
            <person name="Mesny F."/>
            <person name="Miyauchi S."/>
            <person name="Thiergart T."/>
            <person name="Pickel B."/>
            <person name="Atanasova L."/>
            <person name="Karlsson M."/>
            <person name="Huettel B."/>
            <person name="Barry K.W."/>
            <person name="Haridas S."/>
            <person name="Chen C."/>
            <person name="Bauer D."/>
            <person name="Andreopoulos W."/>
            <person name="Pangilinan J."/>
            <person name="LaButti K."/>
            <person name="Riley R."/>
            <person name="Lipzen A."/>
            <person name="Clum A."/>
            <person name="Drula E."/>
            <person name="Henrissat B."/>
            <person name="Kohler A."/>
            <person name="Grigoriev I.V."/>
            <person name="Martin F.M."/>
            <person name="Hacquard S."/>
        </authorList>
    </citation>
    <scope>NUCLEOTIDE SEQUENCE</scope>
    <source>
        <strain evidence="3">MPI-SDFR-AT-0068</strain>
    </source>
</reference>
<evidence type="ECO:0000256" key="1">
    <source>
        <dbReference type="SAM" id="MobiDB-lite"/>
    </source>
</evidence>
<evidence type="ECO:0000313" key="3">
    <source>
        <dbReference type="EMBL" id="KAH7262428.1"/>
    </source>
</evidence>
<feature type="compositionally biased region" description="Polar residues" evidence="1">
    <location>
        <begin position="65"/>
        <end position="90"/>
    </location>
</feature>
<keyword evidence="4" id="KW-1185">Reference proteome</keyword>